<keyword evidence="7" id="KW-0472">Membrane</keyword>
<feature type="compositionally biased region" description="Low complexity" evidence="11">
    <location>
        <begin position="215"/>
        <end position="231"/>
    </location>
</feature>
<name>A0AAV7F432_ARIFI</name>
<evidence type="ECO:0000256" key="5">
    <source>
        <dbReference type="ARBA" id="ARBA00022729"/>
    </source>
</evidence>
<evidence type="ECO:0000256" key="11">
    <source>
        <dbReference type="SAM" id="MobiDB-lite"/>
    </source>
</evidence>
<feature type="signal peptide" evidence="12">
    <location>
        <begin position="1"/>
        <end position="24"/>
    </location>
</feature>
<evidence type="ECO:0000256" key="4">
    <source>
        <dbReference type="ARBA" id="ARBA00022622"/>
    </source>
</evidence>
<dbReference type="SUPFAM" id="SSF82153">
    <property type="entry name" value="FAS1 domain"/>
    <property type="match status" value="1"/>
</dbReference>
<evidence type="ECO:0000256" key="3">
    <source>
        <dbReference type="ARBA" id="ARBA00022475"/>
    </source>
</evidence>
<dbReference type="InterPro" id="IPR036378">
    <property type="entry name" value="FAS1_dom_sf"/>
</dbReference>
<feature type="compositionally biased region" description="Low complexity" evidence="11">
    <location>
        <begin position="184"/>
        <end position="206"/>
    </location>
</feature>
<feature type="chain" id="PRO_5043484985" description="FAS1 domain-containing protein" evidence="12">
    <location>
        <begin position="25"/>
        <end position="296"/>
    </location>
</feature>
<dbReference type="Proteomes" id="UP000825729">
    <property type="component" value="Unassembled WGS sequence"/>
</dbReference>
<keyword evidence="4" id="KW-0336">GPI-anchor</keyword>
<evidence type="ECO:0000256" key="7">
    <source>
        <dbReference type="ARBA" id="ARBA00023136"/>
    </source>
</evidence>
<dbReference type="PANTHER" id="PTHR32382">
    <property type="entry name" value="FASCICLIN-LIKE ARABINOGALACTAN PROTEIN"/>
    <property type="match status" value="1"/>
</dbReference>
<dbReference type="GO" id="GO:0098552">
    <property type="term" value="C:side of membrane"/>
    <property type="evidence" value="ECO:0007669"/>
    <property type="project" value="UniProtKB-KW"/>
</dbReference>
<dbReference type="FunFam" id="2.30.180.10:FF:000015">
    <property type="entry name" value="Fasciclin-like arabinogalactan protein 3"/>
    <property type="match status" value="1"/>
</dbReference>
<gene>
    <name evidence="14" type="ORF">H6P81_000336</name>
</gene>
<dbReference type="PROSITE" id="PS50213">
    <property type="entry name" value="FAS1"/>
    <property type="match status" value="1"/>
</dbReference>
<evidence type="ECO:0000256" key="8">
    <source>
        <dbReference type="ARBA" id="ARBA00023180"/>
    </source>
</evidence>
<comment type="similarity">
    <text evidence="2">Belongs to the fasciclin-like AGP family.</text>
</comment>
<dbReference type="AlphaFoldDB" id="A0AAV7F432"/>
<protein>
    <recommendedName>
        <fullName evidence="13">FAS1 domain-containing protein</fullName>
    </recommendedName>
</protein>
<evidence type="ECO:0000313" key="14">
    <source>
        <dbReference type="EMBL" id="KAG9455828.1"/>
    </source>
</evidence>
<dbReference type="EMBL" id="JAINDJ010000002">
    <property type="protein sequence ID" value="KAG9455828.1"/>
    <property type="molecule type" value="Genomic_DNA"/>
</dbReference>
<feature type="compositionally biased region" description="Low complexity" evidence="11">
    <location>
        <begin position="267"/>
        <end position="278"/>
    </location>
</feature>
<evidence type="ECO:0000313" key="15">
    <source>
        <dbReference type="Proteomes" id="UP000825729"/>
    </source>
</evidence>
<accession>A0AAV7F432</accession>
<dbReference type="Gene3D" id="2.30.180.10">
    <property type="entry name" value="FAS1 domain"/>
    <property type="match status" value="1"/>
</dbReference>
<dbReference type="InterPro" id="IPR000782">
    <property type="entry name" value="FAS1_domain"/>
</dbReference>
<reference evidence="14 15" key="1">
    <citation type="submission" date="2021-07" db="EMBL/GenBank/DDBJ databases">
        <title>The Aristolochia fimbriata genome: insights into angiosperm evolution, floral development and chemical biosynthesis.</title>
        <authorList>
            <person name="Jiao Y."/>
        </authorList>
    </citation>
    <scope>NUCLEOTIDE SEQUENCE [LARGE SCALE GENOMIC DNA]</scope>
    <source>
        <strain evidence="14">IBCAS-2021</strain>
        <tissue evidence="14">Leaf</tissue>
    </source>
</reference>
<feature type="domain" description="FAS1" evidence="13">
    <location>
        <begin position="24"/>
        <end position="143"/>
    </location>
</feature>
<comment type="caution">
    <text evidence="14">The sequence shown here is derived from an EMBL/GenBank/DDBJ whole genome shotgun (WGS) entry which is preliminary data.</text>
</comment>
<feature type="compositionally biased region" description="Low complexity" evidence="11">
    <location>
        <begin position="239"/>
        <end position="257"/>
    </location>
</feature>
<evidence type="ECO:0000256" key="12">
    <source>
        <dbReference type="SAM" id="SignalP"/>
    </source>
</evidence>
<keyword evidence="8" id="KW-0325">Glycoprotein</keyword>
<evidence type="ECO:0000256" key="2">
    <source>
        <dbReference type="ARBA" id="ARBA00007843"/>
    </source>
</evidence>
<feature type="region of interest" description="Disordered" evidence="11">
    <location>
        <begin position="184"/>
        <end position="278"/>
    </location>
</feature>
<evidence type="ECO:0000256" key="6">
    <source>
        <dbReference type="ARBA" id="ARBA00022974"/>
    </source>
</evidence>
<keyword evidence="3" id="KW-1003">Cell membrane</keyword>
<organism evidence="14 15">
    <name type="scientific">Aristolochia fimbriata</name>
    <name type="common">White veined hardy Dutchman's pipe vine</name>
    <dbReference type="NCBI Taxonomy" id="158543"/>
    <lineage>
        <taxon>Eukaryota</taxon>
        <taxon>Viridiplantae</taxon>
        <taxon>Streptophyta</taxon>
        <taxon>Embryophyta</taxon>
        <taxon>Tracheophyta</taxon>
        <taxon>Spermatophyta</taxon>
        <taxon>Magnoliopsida</taxon>
        <taxon>Magnoliidae</taxon>
        <taxon>Piperales</taxon>
        <taxon>Aristolochiaceae</taxon>
        <taxon>Aristolochia</taxon>
    </lineage>
</organism>
<dbReference type="Pfam" id="PF02469">
    <property type="entry name" value="Fasciclin"/>
    <property type="match status" value="1"/>
</dbReference>
<comment type="subcellular location">
    <subcellularLocation>
        <location evidence="1">Cell membrane</location>
        <topology evidence="1">Lipid-anchor</topology>
        <topology evidence="1">GPI-anchor</topology>
    </subcellularLocation>
</comment>
<dbReference type="PANTHER" id="PTHR32382:SF6">
    <property type="entry name" value="FASCICLIN-LIKE ARABINOGALACTAN PROTEIN 14"/>
    <property type="match status" value="1"/>
</dbReference>
<evidence type="ECO:0000256" key="10">
    <source>
        <dbReference type="ARBA" id="ARBA00024686"/>
    </source>
</evidence>
<evidence type="ECO:0000256" key="9">
    <source>
        <dbReference type="ARBA" id="ARBA00023288"/>
    </source>
</evidence>
<keyword evidence="6" id="KW-0654">Proteoglycan</keyword>
<keyword evidence="5 12" id="KW-0732">Signal</keyword>
<proteinExistence type="inferred from homology"/>
<keyword evidence="15" id="KW-1185">Reference proteome</keyword>
<dbReference type="InterPro" id="IPR033254">
    <property type="entry name" value="Plant_FLA"/>
</dbReference>
<dbReference type="GO" id="GO:0005886">
    <property type="term" value="C:plasma membrane"/>
    <property type="evidence" value="ECO:0007669"/>
    <property type="project" value="UniProtKB-SubCell"/>
</dbReference>
<keyword evidence="9" id="KW-0449">Lipoprotein</keyword>
<evidence type="ECO:0000256" key="1">
    <source>
        <dbReference type="ARBA" id="ARBA00004609"/>
    </source>
</evidence>
<evidence type="ECO:0000259" key="13">
    <source>
        <dbReference type="PROSITE" id="PS50213"/>
    </source>
</evidence>
<comment type="function">
    <text evidence="10">May be a cell surface adhesion protein.</text>
</comment>
<sequence length="296" mass="29618">MAPPSSILSFSFVVLLLSSSSALAFNITKILEAHPDYSTFNSLLSQTKLAGEINGRSTITVLAVNNAAAGGLSGLPEEEQKRILSVHVVLDYYDEEKLAKLSKKSTILTTMYQSTGTAVNQQGFLNITKDTKSGEVRVGSAVPGAGLTATIGKEVMTQPFNISVLQVSGVIHPDGIESVNATAAPPTKAAAAPKGDAADSPASAPGSEENEGEGPALSPADTPADAPADGDVLSESPTPAGAAPADADSPGSSDAAGTTDATSPGPASEDAADSSASRSVASLLAVVVGIISMVVA</sequence>